<protein>
    <submittedName>
        <fullName evidence="1">Uncharacterized protein</fullName>
    </submittedName>
</protein>
<accession>A0ABZ0Z1X1</accession>
<dbReference type="EMBL" id="OR769219">
    <property type="protein sequence ID" value="WQJ51158.1"/>
    <property type="molecule type" value="Genomic_DNA"/>
</dbReference>
<evidence type="ECO:0000313" key="1">
    <source>
        <dbReference type="EMBL" id="WQJ51158.1"/>
    </source>
</evidence>
<keyword evidence="2" id="KW-1185">Reference proteome</keyword>
<proteinExistence type="predicted"/>
<dbReference type="Proteomes" id="UP001348805">
    <property type="component" value="Segment"/>
</dbReference>
<name>A0ABZ0Z1X1_9CAUD</name>
<reference evidence="1 2" key="1">
    <citation type="submission" date="2023-11" db="EMBL/GenBank/DDBJ databases">
        <authorList>
            <person name="Cook R."/>
            <person name="Crisci M."/>
            <person name="Pye H."/>
            <person name="Adriaenssens E."/>
            <person name="Santini J."/>
        </authorList>
    </citation>
    <scope>NUCLEOTIDE SEQUENCE [LARGE SCALE GENOMIC DNA]</scope>
    <source>
        <strain evidence="1">Lak_Megaphage_RVC_AP3_GC26</strain>
    </source>
</reference>
<sequence>MDNLELNEEFFKNRKLKSFIRVGQTFVDIKQTIGFSFINDPDGYIIIQFVYDSGRGLNAFLRDRNDFSQFLLELDPFIDDPNALVSIDSFIDEIEKDFGIDKPKKTRRTRNKKTE</sequence>
<evidence type="ECO:0000313" key="2">
    <source>
        <dbReference type="Proteomes" id="UP001348805"/>
    </source>
</evidence>
<organism evidence="1 2">
    <name type="scientific">phage Lak_Megaphage_RVC_AP3_GC26</name>
    <dbReference type="NCBI Taxonomy" id="3109225"/>
    <lineage>
        <taxon>Viruses</taxon>
        <taxon>Duplodnaviria</taxon>
        <taxon>Heunggongvirae</taxon>
        <taxon>Uroviricota</taxon>
        <taxon>Caudoviricetes</taxon>
        <taxon>Caudoviricetes code 15 clade</taxon>
    </lineage>
</organism>